<keyword evidence="9 15" id="KW-0472">Membrane</keyword>
<keyword evidence="5" id="KW-0945">Host-virus interaction</keyword>
<sequence>MDTCDTAQSGSTSGSPVNCSWFWTALTRLRKATYTYTSMHPLVNIVVILYVFLGGLILCNTLLYGTIGSTIPSGGLDLDFAGLLKKEGKSDQAVQRIMMHVKRAMTKQPIKHTPYLDVGLLNNRPLSEHEIQCLFYALTPAGATKPYNINNVTYLQLNAQTINLFVEYQSQNNETIDARPFPIHTMTSYPTVNFCNNLWKSMTPGFYVHLDFDMYEDFKPLILKASQKILPSVCVSPVTGSKIDYILGSVRGCPRILYIMASNPFPALDNVVWMCGEHLHTYIPPYWQGVCAPYWSDKTINFDNNVHGTEDSYVIAWPSQIDTDANPSSTIEDNNQDLKYKELALNLDNKKLFESNLWYQSLKKRVRTFTRNSCYACSLLPVSTQDLFALVAKSLTGPKGLPSWCTMAYQYVIQMHPKTRTHDINSSKFRPVIRPTKMHLGKTTHSVQKIKNFLNKVVKYVIYSNISISQENGNDIFHVHATSFNVPENHPSLLMCSGFYNKYLLNITSDLSITPHQSSIAVDPSDIFDVCLEGQSLTDGGQNMGFLKVNQCRFIVNSHTDYAQLSLMGTPYTYGFYWCCGNNVWSSLPPRFRGRCGLCMLHDVTYIVEPVEYAPQHFNSTRSRRELSEVTGYIHLKNSNPTDLATRYYALRDDFQIYTHSQLVFSTLFWNTELQYTNHYLIALTRHDLALMANATLQGFNSIYAELDLIRRFTSDNRVALDALTASQGGVCAIVGEGCCTYLPSDSEGMGNLTIAIKNLEDIYMGIVTANKDARFTGGSTGLKAWDHISALFGGSSFYAWVMGLAGPVMVIILIVAVVMCCCFPIFRALIMKSVSSMVSTSFVQTTLLMEKDCIPSPSVQGPWLSSSSSSESSEEFRDGEA</sequence>
<evidence type="ECO:0000256" key="12">
    <source>
        <dbReference type="ARBA" id="ARBA00023180"/>
    </source>
</evidence>
<evidence type="ECO:0000256" key="2">
    <source>
        <dbReference type="ARBA" id="ARBA00004531"/>
    </source>
</evidence>
<keyword evidence="6 15" id="KW-0812">Transmembrane</keyword>
<evidence type="ECO:0000256" key="3">
    <source>
        <dbReference type="ARBA" id="ARBA00004563"/>
    </source>
</evidence>
<dbReference type="PANTHER" id="PTHR10424:SF81">
    <property type="entry name" value="ERVV2 PROTEIN"/>
    <property type="match status" value="1"/>
</dbReference>
<evidence type="ECO:0000256" key="7">
    <source>
        <dbReference type="ARBA" id="ARBA00022870"/>
    </source>
</evidence>
<evidence type="ECO:0000256" key="4">
    <source>
        <dbReference type="ARBA" id="ARBA00022511"/>
    </source>
</evidence>
<evidence type="ECO:0000256" key="8">
    <source>
        <dbReference type="ARBA" id="ARBA00022989"/>
    </source>
</evidence>
<evidence type="ECO:0000256" key="1">
    <source>
        <dbReference type="ARBA" id="ARBA00004402"/>
    </source>
</evidence>
<evidence type="ECO:0000256" key="14">
    <source>
        <dbReference type="SAM" id="MobiDB-lite"/>
    </source>
</evidence>
<comment type="subcellular location">
    <subcellularLocation>
        <location evidence="1">Host cell membrane</location>
        <topology evidence="1">Single-pass type I membrane protein</topology>
    </subcellularLocation>
    <subcellularLocation>
        <location evidence="2">Host endomembrane system</location>
        <topology evidence="2">Peripheral membrane protein</topology>
    </subcellularLocation>
    <subcellularLocation>
        <location evidence="3">Virion membrane</location>
        <topology evidence="3">Single-pass type I membrane protein</topology>
    </subcellularLocation>
</comment>
<dbReference type="Proteomes" id="UP001178508">
    <property type="component" value="Chromosome 11"/>
</dbReference>
<evidence type="ECO:0000256" key="11">
    <source>
        <dbReference type="ARBA" id="ARBA00023157"/>
    </source>
</evidence>
<dbReference type="SUPFAM" id="SSF58069">
    <property type="entry name" value="Virus ectodomain"/>
    <property type="match status" value="1"/>
</dbReference>
<protein>
    <submittedName>
        <fullName evidence="16">SYCY2 protein</fullName>
    </submittedName>
</protein>
<evidence type="ECO:0000256" key="15">
    <source>
        <dbReference type="SAM" id="Phobius"/>
    </source>
</evidence>
<dbReference type="AlphaFoldDB" id="A0AAV1G2L2"/>
<evidence type="ECO:0000313" key="16">
    <source>
        <dbReference type="EMBL" id="CAJ1067425.1"/>
    </source>
</evidence>
<name>A0AAV1G2L2_XYRNO</name>
<dbReference type="EMBL" id="OY660874">
    <property type="protein sequence ID" value="CAJ1067425.1"/>
    <property type="molecule type" value="Genomic_DNA"/>
</dbReference>
<evidence type="ECO:0000256" key="6">
    <source>
        <dbReference type="ARBA" id="ARBA00022692"/>
    </source>
</evidence>
<dbReference type="Gene3D" id="1.10.287.210">
    <property type="match status" value="1"/>
</dbReference>
<gene>
    <name evidence="16" type="ORF">XNOV1_A000322</name>
</gene>
<evidence type="ECO:0000313" key="17">
    <source>
        <dbReference type="Proteomes" id="UP001178508"/>
    </source>
</evidence>
<keyword evidence="8 15" id="KW-1133">Transmembrane helix</keyword>
<keyword evidence="11" id="KW-1015">Disulfide bond</keyword>
<keyword evidence="17" id="KW-1185">Reference proteome</keyword>
<accession>A0AAV1G2L2</accession>
<keyword evidence="13" id="KW-0449">Lipoprotein</keyword>
<evidence type="ECO:0000256" key="10">
    <source>
        <dbReference type="ARBA" id="ARBA00023139"/>
    </source>
</evidence>
<keyword evidence="10" id="KW-0564">Palmitate</keyword>
<dbReference type="InterPro" id="IPR018154">
    <property type="entry name" value="TLV/ENV_coat_polyprotein"/>
</dbReference>
<proteinExistence type="predicted"/>
<evidence type="ECO:0000256" key="5">
    <source>
        <dbReference type="ARBA" id="ARBA00022581"/>
    </source>
</evidence>
<keyword evidence="7" id="KW-1043">Host membrane</keyword>
<feature type="region of interest" description="Disordered" evidence="14">
    <location>
        <begin position="858"/>
        <end position="882"/>
    </location>
</feature>
<keyword evidence="4" id="KW-1032">Host cell membrane</keyword>
<evidence type="ECO:0000256" key="9">
    <source>
        <dbReference type="ARBA" id="ARBA00023136"/>
    </source>
</evidence>
<dbReference type="PANTHER" id="PTHR10424">
    <property type="entry name" value="VIRAL ENVELOPE PROTEIN"/>
    <property type="match status" value="1"/>
</dbReference>
<feature type="transmembrane region" description="Helical" evidence="15">
    <location>
        <begin position="42"/>
        <end position="64"/>
    </location>
</feature>
<keyword evidence="12" id="KW-0325">Glycoprotein</keyword>
<organism evidence="16 17">
    <name type="scientific">Xyrichtys novacula</name>
    <name type="common">Pearly razorfish</name>
    <name type="synonym">Hemipteronotus novacula</name>
    <dbReference type="NCBI Taxonomy" id="13765"/>
    <lineage>
        <taxon>Eukaryota</taxon>
        <taxon>Metazoa</taxon>
        <taxon>Chordata</taxon>
        <taxon>Craniata</taxon>
        <taxon>Vertebrata</taxon>
        <taxon>Euteleostomi</taxon>
        <taxon>Actinopterygii</taxon>
        <taxon>Neopterygii</taxon>
        <taxon>Teleostei</taxon>
        <taxon>Neoteleostei</taxon>
        <taxon>Acanthomorphata</taxon>
        <taxon>Eupercaria</taxon>
        <taxon>Labriformes</taxon>
        <taxon>Labridae</taxon>
        <taxon>Xyrichtys</taxon>
    </lineage>
</organism>
<reference evidence="16" key="1">
    <citation type="submission" date="2023-08" db="EMBL/GenBank/DDBJ databases">
        <authorList>
            <person name="Alioto T."/>
            <person name="Alioto T."/>
            <person name="Gomez Garrido J."/>
        </authorList>
    </citation>
    <scope>NUCLEOTIDE SEQUENCE</scope>
</reference>
<evidence type="ECO:0000256" key="13">
    <source>
        <dbReference type="ARBA" id="ARBA00023288"/>
    </source>
</evidence>
<feature type="transmembrane region" description="Helical" evidence="15">
    <location>
        <begin position="798"/>
        <end position="827"/>
    </location>
</feature>